<dbReference type="EMBL" id="QKWP01000498">
    <property type="protein sequence ID" value="RIB19070.1"/>
    <property type="molecule type" value="Genomic_DNA"/>
</dbReference>
<dbReference type="AlphaFoldDB" id="A0A397V9F4"/>
<protein>
    <submittedName>
        <fullName evidence="2">Uncharacterized protein</fullName>
    </submittedName>
</protein>
<evidence type="ECO:0000313" key="2">
    <source>
        <dbReference type="EMBL" id="RIB19070.1"/>
    </source>
</evidence>
<accession>A0A397V9F4</accession>
<evidence type="ECO:0000313" key="3">
    <source>
        <dbReference type="Proteomes" id="UP000266673"/>
    </source>
</evidence>
<feature type="transmembrane region" description="Helical" evidence="1">
    <location>
        <begin position="81"/>
        <end position="99"/>
    </location>
</feature>
<sequence>MAITNSTNFTSTTNYTSVNYTLPTNYTSINSTTFNTTLNNLTFFANQNKITLIELAIPIEFAILMYIVLKCVDKSRQKFAYSYCLLLAYDFAFEIAFFINNSRVIESLYFPRYS</sequence>
<keyword evidence="1" id="KW-0812">Transmembrane</keyword>
<dbReference type="Proteomes" id="UP000266673">
    <property type="component" value="Unassembled WGS sequence"/>
</dbReference>
<keyword evidence="3" id="KW-1185">Reference proteome</keyword>
<keyword evidence="1" id="KW-1133">Transmembrane helix</keyword>
<name>A0A397V9F4_9GLOM</name>
<reference evidence="2 3" key="1">
    <citation type="submission" date="2018-06" db="EMBL/GenBank/DDBJ databases">
        <title>Comparative genomics reveals the genomic features of Rhizophagus irregularis, R. cerebriforme, R. diaphanum and Gigaspora rosea, and their symbiotic lifestyle signature.</title>
        <authorList>
            <person name="Morin E."/>
            <person name="San Clemente H."/>
            <person name="Chen E.C.H."/>
            <person name="De La Providencia I."/>
            <person name="Hainaut M."/>
            <person name="Kuo A."/>
            <person name="Kohler A."/>
            <person name="Murat C."/>
            <person name="Tang N."/>
            <person name="Roy S."/>
            <person name="Loubradou J."/>
            <person name="Henrissat B."/>
            <person name="Grigoriev I.V."/>
            <person name="Corradi N."/>
            <person name="Roux C."/>
            <person name="Martin F.M."/>
        </authorList>
    </citation>
    <scope>NUCLEOTIDE SEQUENCE [LARGE SCALE GENOMIC DNA]</scope>
    <source>
        <strain evidence="2 3">DAOM 194757</strain>
    </source>
</reference>
<proteinExistence type="predicted"/>
<keyword evidence="1" id="KW-0472">Membrane</keyword>
<feature type="transmembrane region" description="Helical" evidence="1">
    <location>
        <begin position="50"/>
        <end position="69"/>
    </location>
</feature>
<organism evidence="2 3">
    <name type="scientific">Gigaspora rosea</name>
    <dbReference type="NCBI Taxonomy" id="44941"/>
    <lineage>
        <taxon>Eukaryota</taxon>
        <taxon>Fungi</taxon>
        <taxon>Fungi incertae sedis</taxon>
        <taxon>Mucoromycota</taxon>
        <taxon>Glomeromycotina</taxon>
        <taxon>Glomeromycetes</taxon>
        <taxon>Diversisporales</taxon>
        <taxon>Gigasporaceae</taxon>
        <taxon>Gigaspora</taxon>
    </lineage>
</organism>
<gene>
    <name evidence="2" type="ORF">C2G38_1294592</name>
</gene>
<evidence type="ECO:0000256" key="1">
    <source>
        <dbReference type="SAM" id="Phobius"/>
    </source>
</evidence>
<comment type="caution">
    <text evidence="2">The sequence shown here is derived from an EMBL/GenBank/DDBJ whole genome shotgun (WGS) entry which is preliminary data.</text>
</comment>